<dbReference type="Pfam" id="PF00589">
    <property type="entry name" value="Phage_integrase"/>
    <property type="match status" value="1"/>
</dbReference>
<keyword evidence="2 9" id="KW-0963">Cytoplasm</keyword>
<feature type="domain" description="Tyr recombinase" evidence="10">
    <location>
        <begin position="118"/>
        <end position="305"/>
    </location>
</feature>
<keyword evidence="13" id="KW-1185">Reference proteome</keyword>
<dbReference type="Gene3D" id="1.10.443.10">
    <property type="entry name" value="Intergrase catalytic core"/>
    <property type="match status" value="1"/>
</dbReference>
<keyword evidence="3 9" id="KW-0132">Cell division</keyword>
<dbReference type="InterPro" id="IPR004107">
    <property type="entry name" value="Integrase_SAM-like_N"/>
</dbReference>
<evidence type="ECO:0000313" key="12">
    <source>
        <dbReference type="EMBL" id="NIH57444.1"/>
    </source>
</evidence>
<dbReference type="InterPro" id="IPR011010">
    <property type="entry name" value="DNA_brk_join_enz"/>
</dbReference>
<dbReference type="HAMAP" id="MF_01808">
    <property type="entry name" value="Recomb_XerC_XerD"/>
    <property type="match status" value="1"/>
</dbReference>
<feature type="active site" evidence="9">
    <location>
        <position position="257"/>
    </location>
</feature>
<dbReference type="InterPro" id="IPR002104">
    <property type="entry name" value="Integrase_catalytic"/>
</dbReference>
<feature type="active site" description="O-(3'-phospho-DNA)-tyrosine intermediate" evidence="9">
    <location>
        <position position="292"/>
    </location>
</feature>
<comment type="function">
    <text evidence="9">Site-specific tyrosine recombinase, which acts by catalyzing the cutting and rejoining of the recombining DNA molecules. The XerC-XerD complex is essential to convert dimers of the bacterial chromosome into monomers to permit their segregation at cell division. It also contributes to the segregational stability of plasmids.</text>
</comment>
<keyword evidence="5 9" id="KW-0229">DNA integration</keyword>
<dbReference type="InterPro" id="IPR023009">
    <property type="entry name" value="Tyrosine_recombinase_XerC/XerD"/>
</dbReference>
<feature type="active site" evidence="9">
    <location>
        <position position="163"/>
    </location>
</feature>
<dbReference type="PROSITE" id="PS51898">
    <property type="entry name" value="TYR_RECOMBINASE"/>
    <property type="match status" value="1"/>
</dbReference>
<sequence length="311" mass="34297">MDEPTPRELPAGFQEVLDEFAEHLTWQENRSEHTVRAYRGDVDDLMRHLLANGVERLDQVGLADLRGWLAGEQSAGLSAATLQRRSGACRVFFRWARSRGFVVDDPAAALKSPKVPRRLPRTLTRDDAETLMKAVMDAAQLDDTPAAVRNVAILEVLYSSGLRVSELCGLDLSDIDLDRGVLRVLGKGDKERTVPVGVPALRALDAWLARRPEWIGPASRQAVFLGHRGGRLDPRVARRVVHEAMRAIPDAPDIGPHGLRHAMATHLLEGGADLRSVQEMLGHASPATTQIYTHVSGERLRQAFQLAHPRA</sequence>
<evidence type="ECO:0000259" key="10">
    <source>
        <dbReference type="PROSITE" id="PS51898"/>
    </source>
</evidence>
<comment type="subunit">
    <text evidence="9">Forms a cyclic heterotetrameric complex composed of two molecules of XerC and two molecules of XerD.</text>
</comment>
<comment type="caution">
    <text evidence="12">The sequence shown here is derived from an EMBL/GenBank/DDBJ whole genome shotgun (WGS) entry which is preliminary data.</text>
</comment>
<dbReference type="PROSITE" id="PS51900">
    <property type="entry name" value="CB"/>
    <property type="match status" value="1"/>
</dbReference>
<feature type="domain" description="Core-binding (CB)" evidence="11">
    <location>
        <begin position="11"/>
        <end position="97"/>
    </location>
</feature>
<dbReference type="InterPro" id="IPR044068">
    <property type="entry name" value="CB"/>
</dbReference>
<dbReference type="PANTHER" id="PTHR30349:SF77">
    <property type="entry name" value="TYROSINE RECOMBINASE XERC"/>
    <property type="match status" value="1"/>
</dbReference>
<dbReference type="PANTHER" id="PTHR30349">
    <property type="entry name" value="PHAGE INTEGRASE-RELATED"/>
    <property type="match status" value="1"/>
</dbReference>
<protein>
    <recommendedName>
        <fullName evidence="9">Tyrosine recombinase XerC</fullName>
    </recommendedName>
</protein>
<dbReference type="NCBIfam" id="NF001399">
    <property type="entry name" value="PRK00283.1"/>
    <property type="match status" value="1"/>
</dbReference>
<evidence type="ECO:0000256" key="3">
    <source>
        <dbReference type="ARBA" id="ARBA00022618"/>
    </source>
</evidence>
<evidence type="ECO:0000256" key="1">
    <source>
        <dbReference type="ARBA" id="ARBA00004496"/>
    </source>
</evidence>
<evidence type="ECO:0000259" key="11">
    <source>
        <dbReference type="PROSITE" id="PS51900"/>
    </source>
</evidence>
<feature type="active site" evidence="9">
    <location>
        <position position="283"/>
    </location>
</feature>
<dbReference type="CDD" id="cd00798">
    <property type="entry name" value="INT_XerDC_C"/>
    <property type="match status" value="1"/>
</dbReference>
<keyword evidence="6 9" id="KW-0238">DNA-binding</keyword>
<evidence type="ECO:0000256" key="2">
    <source>
        <dbReference type="ARBA" id="ARBA00022490"/>
    </source>
</evidence>
<dbReference type="InterPro" id="IPR010998">
    <property type="entry name" value="Integrase_recombinase_N"/>
</dbReference>
<comment type="similarity">
    <text evidence="9">Belongs to the 'phage' integrase family. XerC subfamily.</text>
</comment>
<dbReference type="SUPFAM" id="SSF56349">
    <property type="entry name" value="DNA breaking-rejoining enzymes"/>
    <property type="match status" value="1"/>
</dbReference>
<comment type="subcellular location">
    <subcellularLocation>
        <location evidence="1 9">Cytoplasm</location>
    </subcellularLocation>
</comment>
<evidence type="ECO:0000256" key="9">
    <source>
        <dbReference type="HAMAP-Rule" id="MF_01808"/>
    </source>
</evidence>
<evidence type="ECO:0000256" key="7">
    <source>
        <dbReference type="ARBA" id="ARBA00023172"/>
    </source>
</evidence>
<dbReference type="InterPro" id="IPR013762">
    <property type="entry name" value="Integrase-like_cat_sf"/>
</dbReference>
<dbReference type="Proteomes" id="UP000749311">
    <property type="component" value="Unassembled WGS sequence"/>
</dbReference>
<evidence type="ECO:0000256" key="5">
    <source>
        <dbReference type="ARBA" id="ARBA00022908"/>
    </source>
</evidence>
<feature type="active site" evidence="9">
    <location>
        <position position="187"/>
    </location>
</feature>
<dbReference type="EMBL" id="JAAMOZ010000001">
    <property type="protein sequence ID" value="NIH57444.1"/>
    <property type="molecule type" value="Genomic_DNA"/>
</dbReference>
<gene>
    <name evidence="9" type="primary">xerC</name>
    <name evidence="12" type="ORF">FB473_002089</name>
</gene>
<accession>A0ABX0SGH4</accession>
<proteinExistence type="inferred from homology"/>
<evidence type="ECO:0000313" key="13">
    <source>
        <dbReference type="Proteomes" id="UP000749311"/>
    </source>
</evidence>
<feature type="active site" evidence="9">
    <location>
        <position position="260"/>
    </location>
</feature>
<organism evidence="12 13">
    <name type="scientific">Brooklawnia cerclae</name>
    <dbReference type="NCBI Taxonomy" id="349934"/>
    <lineage>
        <taxon>Bacteria</taxon>
        <taxon>Bacillati</taxon>
        <taxon>Actinomycetota</taxon>
        <taxon>Actinomycetes</taxon>
        <taxon>Propionibacteriales</taxon>
        <taxon>Propionibacteriaceae</taxon>
        <taxon>Brooklawnia</taxon>
    </lineage>
</organism>
<keyword evidence="7 9" id="KW-0233">DNA recombination</keyword>
<name>A0ABX0SGH4_9ACTN</name>
<dbReference type="InterPro" id="IPR050090">
    <property type="entry name" value="Tyrosine_recombinase_XerCD"/>
</dbReference>
<dbReference type="Pfam" id="PF02899">
    <property type="entry name" value="Phage_int_SAM_1"/>
    <property type="match status" value="1"/>
</dbReference>
<evidence type="ECO:0000256" key="8">
    <source>
        <dbReference type="ARBA" id="ARBA00023306"/>
    </source>
</evidence>
<reference evidence="12 13" key="1">
    <citation type="submission" date="2020-02" db="EMBL/GenBank/DDBJ databases">
        <title>Sequencing the genomes of 1000 actinobacteria strains.</title>
        <authorList>
            <person name="Klenk H.-P."/>
        </authorList>
    </citation>
    <scope>NUCLEOTIDE SEQUENCE [LARGE SCALE GENOMIC DNA]</scope>
    <source>
        <strain evidence="12 13">DSM 19609</strain>
    </source>
</reference>
<dbReference type="Gene3D" id="1.10.150.130">
    <property type="match status" value="1"/>
</dbReference>
<keyword evidence="4 9" id="KW-0159">Chromosome partition</keyword>
<keyword evidence="8 9" id="KW-0131">Cell cycle</keyword>
<evidence type="ECO:0000256" key="4">
    <source>
        <dbReference type="ARBA" id="ARBA00022829"/>
    </source>
</evidence>
<dbReference type="RefSeq" id="WP_167167150.1">
    <property type="nucleotide sequence ID" value="NZ_BAAAOO010000016.1"/>
</dbReference>
<evidence type="ECO:0000256" key="6">
    <source>
        <dbReference type="ARBA" id="ARBA00023125"/>
    </source>
</evidence>